<accession>A0AA87IID3</accession>
<protein>
    <submittedName>
        <fullName evidence="2">Uncharacterized protein</fullName>
    </submittedName>
</protein>
<evidence type="ECO:0000313" key="2">
    <source>
        <dbReference type="EMBL" id="EIM05376.1"/>
    </source>
</evidence>
<sequence>MGLYKKSNLKDERITNIKNKIYSEIHILVMVILSISVVLKYFFYNLGAESIATELFIFFASGVYSIYRSTKLGVFSAEIEMHDRKSKWSKQKKDLFLSITLGIVIALGFGINSAVRYADGTSQSISYFLLTTFASLLIYLPFFLIFVVGGNEVLKKNSEKSINKMLDDEPGDYDEKY</sequence>
<reference evidence="2 3" key="1">
    <citation type="journal article" date="2012" name="J. Bacteriol.">
        <title>Genome Sequence of the Antarctic Psychrophile Bacterium Planococcus antarcticus DSM 14505.</title>
        <authorList>
            <person name="Margolles A."/>
            <person name="Gueimonde M."/>
            <person name="Sanchez B."/>
        </authorList>
    </citation>
    <scope>NUCLEOTIDE SEQUENCE [LARGE SCALE GENOMIC DNA]</scope>
    <source>
        <strain evidence="2 3">DSM 14505</strain>
    </source>
</reference>
<keyword evidence="1" id="KW-0812">Transmembrane</keyword>
<comment type="caution">
    <text evidence="2">The sequence shown here is derived from an EMBL/GenBank/DDBJ whole genome shotgun (WGS) entry which is preliminary data.</text>
</comment>
<gene>
    <name evidence="2" type="ORF">A1A1_16680</name>
</gene>
<dbReference type="RefSeq" id="WP_006831284.1">
    <property type="nucleotide sequence ID" value="NZ_AJYB01000079.1"/>
</dbReference>
<evidence type="ECO:0000313" key="3">
    <source>
        <dbReference type="Proteomes" id="UP000004725"/>
    </source>
</evidence>
<keyword evidence="1" id="KW-1133">Transmembrane helix</keyword>
<keyword evidence="1" id="KW-0472">Membrane</keyword>
<dbReference type="Pfam" id="PF20563">
    <property type="entry name" value="DUF6773"/>
    <property type="match status" value="1"/>
</dbReference>
<feature type="transmembrane region" description="Helical" evidence="1">
    <location>
        <begin position="127"/>
        <end position="148"/>
    </location>
</feature>
<feature type="transmembrane region" description="Helical" evidence="1">
    <location>
        <begin position="21"/>
        <end position="43"/>
    </location>
</feature>
<dbReference type="EMBL" id="AJYB01000079">
    <property type="protein sequence ID" value="EIM05376.1"/>
    <property type="molecule type" value="Genomic_DNA"/>
</dbReference>
<dbReference type="Proteomes" id="UP000004725">
    <property type="component" value="Unassembled WGS sequence"/>
</dbReference>
<dbReference type="InterPro" id="IPR046664">
    <property type="entry name" value="DUF6773"/>
</dbReference>
<dbReference type="AlphaFoldDB" id="A0AA87IID3"/>
<proteinExistence type="predicted"/>
<evidence type="ECO:0000256" key="1">
    <source>
        <dbReference type="SAM" id="Phobius"/>
    </source>
</evidence>
<feature type="transmembrane region" description="Helical" evidence="1">
    <location>
        <begin position="55"/>
        <end position="74"/>
    </location>
</feature>
<organism evidence="2 3">
    <name type="scientific">Planococcus antarcticus DSM 14505</name>
    <dbReference type="NCBI Taxonomy" id="1185653"/>
    <lineage>
        <taxon>Bacteria</taxon>
        <taxon>Bacillati</taxon>
        <taxon>Bacillota</taxon>
        <taxon>Bacilli</taxon>
        <taxon>Bacillales</taxon>
        <taxon>Caryophanaceae</taxon>
        <taxon>Planococcus</taxon>
    </lineage>
</organism>
<feature type="transmembrane region" description="Helical" evidence="1">
    <location>
        <begin position="95"/>
        <end position="115"/>
    </location>
</feature>
<name>A0AA87IID3_9BACL</name>